<name>A0AAW1PIX1_9CHLO</name>
<protein>
    <submittedName>
        <fullName evidence="1">Uncharacterized protein</fullName>
    </submittedName>
</protein>
<proteinExistence type="predicted"/>
<comment type="caution">
    <text evidence="1">The sequence shown here is derived from an EMBL/GenBank/DDBJ whole genome shotgun (WGS) entry which is preliminary data.</text>
</comment>
<reference evidence="1 2" key="1">
    <citation type="journal article" date="2024" name="Nat. Commun.">
        <title>Phylogenomics reveals the evolutionary origins of lichenization in chlorophyte algae.</title>
        <authorList>
            <person name="Puginier C."/>
            <person name="Libourel C."/>
            <person name="Otte J."/>
            <person name="Skaloud P."/>
            <person name="Haon M."/>
            <person name="Grisel S."/>
            <person name="Petersen M."/>
            <person name="Berrin J.G."/>
            <person name="Delaux P.M."/>
            <person name="Dal Grande F."/>
            <person name="Keller J."/>
        </authorList>
    </citation>
    <scope>NUCLEOTIDE SEQUENCE [LARGE SCALE GENOMIC DNA]</scope>
    <source>
        <strain evidence="1 2">SAG 2036</strain>
    </source>
</reference>
<dbReference type="Proteomes" id="UP001465755">
    <property type="component" value="Unassembled WGS sequence"/>
</dbReference>
<keyword evidence="2" id="KW-1185">Reference proteome</keyword>
<gene>
    <name evidence="1" type="ORF">WJX73_003486</name>
</gene>
<dbReference type="AlphaFoldDB" id="A0AAW1PIX1"/>
<dbReference type="EMBL" id="JALJOQ010000022">
    <property type="protein sequence ID" value="KAK9808513.1"/>
    <property type="molecule type" value="Genomic_DNA"/>
</dbReference>
<accession>A0AAW1PIX1</accession>
<sequence>MTWPAAPLLSSRSLSTLQRSTKTLRVVAKLSEDHLRKAGLSQQYLQEVKKPQPSVDLLTTEAVAALLQAQMEAADLKLQAMTAEYELQLVVKDLEGMTGKFLLLKGLLSVRGMLEWIERPVVLLKGVQTTDSARVRKWQQLLAEPAKMSLVECIVKATGWKAHEIPQRIDGIYKQARYQHPWKPLKVMLVEGPLNKEQIFAAECVAKHWRIPHEIEWKQLQGPWAKYDAR</sequence>
<evidence type="ECO:0000313" key="1">
    <source>
        <dbReference type="EMBL" id="KAK9808513.1"/>
    </source>
</evidence>
<organism evidence="1 2">
    <name type="scientific">Symbiochloris irregularis</name>
    <dbReference type="NCBI Taxonomy" id="706552"/>
    <lineage>
        <taxon>Eukaryota</taxon>
        <taxon>Viridiplantae</taxon>
        <taxon>Chlorophyta</taxon>
        <taxon>core chlorophytes</taxon>
        <taxon>Trebouxiophyceae</taxon>
        <taxon>Trebouxiales</taxon>
        <taxon>Trebouxiaceae</taxon>
        <taxon>Symbiochloris</taxon>
    </lineage>
</organism>
<evidence type="ECO:0000313" key="2">
    <source>
        <dbReference type="Proteomes" id="UP001465755"/>
    </source>
</evidence>